<dbReference type="InterPro" id="IPR058578">
    <property type="entry name" value="IspG_TIM"/>
</dbReference>
<evidence type="ECO:0000256" key="2">
    <source>
        <dbReference type="ARBA" id="ARBA00022723"/>
    </source>
</evidence>
<protein>
    <recommendedName>
        <fullName evidence="7">4-hydroxy-3-methylbut-2-en-1-yl diphosphate synthase (flavodoxin)</fullName>
        <ecNumber evidence="7">1.17.7.3</ecNumber>
    </recommendedName>
    <alternativeName>
        <fullName evidence="7">1-hydroxy-2-methyl-2-(E)-butenyl 4-diphosphate synthase</fullName>
    </alternativeName>
</protein>
<evidence type="ECO:0000256" key="6">
    <source>
        <dbReference type="ARBA" id="ARBA00023229"/>
    </source>
</evidence>
<dbReference type="Pfam" id="PF26540">
    <property type="entry name" value="GcpE_C"/>
    <property type="match status" value="1"/>
</dbReference>
<dbReference type="InterPro" id="IPR017178">
    <property type="entry name" value="IspG_atypical"/>
</dbReference>
<evidence type="ECO:0000259" key="9">
    <source>
        <dbReference type="Pfam" id="PF26540"/>
    </source>
</evidence>
<dbReference type="OrthoDB" id="9803214at2"/>
<comment type="cofactor">
    <cofactor evidence="7">
        <name>[4Fe-4S] cluster</name>
        <dbReference type="ChEBI" id="CHEBI:49883"/>
    </cofactor>
    <text evidence="7">Binds 1 [4Fe-4S] cluster.</text>
</comment>
<evidence type="ECO:0000259" key="8">
    <source>
        <dbReference type="Pfam" id="PF04551"/>
    </source>
</evidence>
<dbReference type="PANTHER" id="PTHR30454:SF0">
    <property type="entry name" value="4-HYDROXY-3-METHYLBUT-2-EN-1-YL DIPHOSPHATE SYNTHASE (FERREDOXIN), CHLOROPLASTIC"/>
    <property type="match status" value="1"/>
</dbReference>
<feature type="domain" description="IspG TIM-barrel" evidence="8">
    <location>
        <begin position="9"/>
        <end position="278"/>
    </location>
</feature>
<dbReference type="GO" id="GO:0019288">
    <property type="term" value="P:isopentenyl diphosphate biosynthetic process, methylerythritol 4-phosphate pathway"/>
    <property type="evidence" value="ECO:0007669"/>
    <property type="project" value="UniProtKB-UniRule"/>
</dbReference>
<dbReference type="GO" id="GO:0046429">
    <property type="term" value="F:4-hydroxy-3-methylbut-2-en-1-yl diphosphate synthase activity (ferredoxin)"/>
    <property type="evidence" value="ECO:0007669"/>
    <property type="project" value="UniProtKB-UniRule"/>
</dbReference>
<dbReference type="PANTHER" id="PTHR30454">
    <property type="entry name" value="4-HYDROXY-3-METHYLBUT-2-EN-1-YL DIPHOSPHATE SYNTHASE"/>
    <property type="match status" value="1"/>
</dbReference>
<dbReference type="EMBL" id="CP001110">
    <property type="protein sequence ID" value="ACF44846.1"/>
    <property type="molecule type" value="Genomic_DNA"/>
</dbReference>
<dbReference type="Pfam" id="PF04551">
    <property type="entry name" value="GcpE"/>
    <property type="match status" value="1"/>
</dbReference>
<dbReference type="GO" id="GO:0051539">
    <property type="term" value="F:4 iron, 4 sulfur cluster binding"/>
    <property type="evidence" value="ECO:0007669"/>
    <property type="project" value="UniProtKB-UniRule"/>
</dbReference>
<dbReference type="GO" id="GO:0005506">
    <property type="term" value="F:iron ion binding"/>
    <property type="evidence" value="ECO:0007669"/>
    <property type="project" value="InterPro"/>
</dbReference>
<dbReference type="HAMAP" id="MF_00159">
    <property type="entry name" value="IspG"/>
    <property type="match status" value="1"/>
</dbReference>
<evidence type="ECO:0000256" key="3">
    <source>
        <dbReference type="ARBA" id="ARBA00023002"/>
    </source>
</evidence>
<dbReference type="Proteomes" id="UP000002724">
    <property type="component" value="Chromosome"/>
</dbReference>
<dbReference type="GO" id="GO:0016114">
    <property type="term" value="P:terpenoid biosynthetic process"/>
    <property type="evidence" value="ECO:0007669"/>
    <property type="project" value="InterPro"/>
</dbReference>
<proteinExistence type="inferred from homology"/>
<feature type="binding site" evidence="7">
    <location>
        <position position="625"/>
    </location>
    <ligand>
        <name>[4Fe-4S] cluster</name>
        <dbReference type="ChEBI" id="CHEBI:49883"/>
    </ligand>
</feature>
<dbReference type="SUPFAM" id="SSF56014">
    <property type="entry name" value="Nitrite and sulphite reductase 4Fe-4S domain-like"/>
    <property type="match status" value="1"/>
</dbReference>
<dbReference type="GO" id="GO:0141197">
    <property type="term" value="F:4-hydroxy-3-methylbut-2-enyl-diphosphate synthase activity (flavodoxin)"/>
    <property type="evidence" value="ECO:0007669"/>
    <property type="project" value="UniProtKB-EC"/>
</dbReference>
<comment type="function">
    <text evidence="7">Converts 2C-methyl-D-erythritol 2,4-cyclodiphosphate (ME-2,4cPP) into 1-hydroxy-2-methyl-2-(E)-butenyl 4-diphosphate.</text>
</comment>
<evidence type="ECO:0000256" key="7">
    <source>
        <dbReference type="HAMAP-Rule" id="MF_00159"/>
    </source>
</evidence>
<comment type="pathway">
    <text evidence="7">Isoprenoid biosynthesis; isopentenyl diphosphate biosynthesis via DXP pathway; isopentenyl diphosphate from 1-deoxy-D-xylulose 5-phosphate: step 5/6.</text>
</comment>
<dbReference type="EC" id="1.17.7.3" evidence="7"/>
<evidence type="ECO:0000256" key="4">
    <source>
        <dbReference type="ARBA" id="ARBA00023004"/>
    </source>
</evidence>
<dbReference type="STRING" id="324925.Ppha_2687"/>
<dbReference type="InterPro" id="IPR045854">
    <property type="entry name" value="NO2/SO3_Rdtase_4Fe4S_sf"/>
</dbReference>
<evidence type="ECO:0000256" key="1">
    <source>
        <dbReference type="ARBA" id="ARBA00022485"/>
    </source>
</evidence>
<keyword evidence="3 7" id="KW-0560">Oxidoreductase</keyword>
<accession>B4SGB0</accession>
<dbReference type="NCBIfam" id="TIGR00612">
    <property type="entry name" value="ispG_gcpE"/>
    <property type="match status" value="1"/>
</dbReference>
<dbReference type="RefSeq" id="WP_012509318.1">
    <property type="nucleotide sequence ID" value="NC_011060.1"/>
</dbReference>
<keyword evidence="1 7" id="KW-0004">4Fe-4S</keyword>
<feature type="domain" description="IspG C-terminal" evidence="9">
    <location>
        <begin position="587"/>
        <end position="675"/>
    </location>
</feature>
<keyword evidence="5 7" id="KW-0411">Iron-sulfur</keyword>
<dbReference type="InterPro" id="IPR058579">
    <property type="entry name" value="IspG_C"/>
</dbReference>
<feature type="binding site" evidence="7">
    <location>
        <position position="591"/>
    </location>
    <ligand>
        <name>[4Fe-4S] cluster</name>
        <dbReference type="ChEBI" id="CHEBI:49883"/>
    </ligand>
</feature>
<keyword evidence="2 7" id="KW-0479">Metal-binding</keyword>
<sequence precursor="true">MYQYRRRLTREVVFGNRALGGYQPIRVESMTNTHTLDTAATVEQCRRLYDAGCEIIRLTVPTERDAENLRNIRDQLRRDGIDTPLVADIHFSVRAALKAVEFVENIRINPGNYATSQKFLNSDYSEEEYLKELDHVRLEFAPLVEKARQLGVSMRIGTNHGSLSDRVVSRYGNSAEGMVEAALEFARISEEMGYFDILFSMKSSNVRVMIQAYRLLVEKADAELRYAYPLHLGVTEAGDGDEGRVKSAMGIGALLEDGLGDTIRVSLTEDPVNEVPVGFALVKKYNDFHLVKGDKGSLPLKHVLESQNRKAYQPALDSQEPLPFNPFSYQRRESRQTLLGGMAIGGDNLPRVETEAVAPLSESQAVFEEVMQRLAPEKPQDAIRSEFVSVRVNDKADLESLDRLIGKLGDYAPFLVASTNDLAIFAQLLDKVSKVRFDIVEGERLGEDFLHLFDHECQAVVELCFIHETAGNRAPAEVLAHFAKKIRSQGVQRLIFSILSTDSVFVYRRLVEVFNRYALDYPLIVRFKKESSDRLETLIDSSVQAGTLFCDGIGDMLAFHTSLSWDDEVQLAFNILQGARVRMSKTEFISCPGCGRTYFELEKATAAIKQRTVHLKGLKIGIMGCIVNGPGEMADADFGYVGAGKNRISLYVGKECVEENISELDAVDRLIDLIRERGKWVDPPCSMP</sequence>
<dbReference type="HOGENOM" id="CLU_012689_0_0_10"/>
<feature type="binding site" evidence="7">
    <location>
        <position position="632"/>
    </location>
    <ligand>
        <name>[4Fe-4S] cluster</name>
        <dbReference type="ChEBI" id="CHEBI:49883"/>
    </ligand>
</feature>
<dbReference type="Gene3D" id="3.20.20.20">
    <property type="entry name" value="Dihydropteroate synthase-like"/>
    <property type="match status" value="2"/>
</dbReference>
<dbReference type="InterPro" id="IPR004588">
    <property type="entry name" value="IspG_bac-typ"/>
</dbReference>
<gene>
    <name evidence="7" type="primary">ispG</name>
    <name evidence="10" type="ordered locus">Ppha_2687</name>
</gene>
<dbReference type="AlphaFoldDB" id="B4SGB0"/>
<comment type="catalytic activity">
    <reaction evidence="7">
        <text>(2E)-4-hydroxy-3-methylbut-2-enyl diphosphate + oxidized [flavodoxin] + H2O + 2 H(+) = 2-C-methyl-D-erythritol 2,4-cyclic diphosphate + reduced [flavodoxin]</text>
        <dbReference type="Rhea" id="RHEA:43604"/>
        <dbReference type="Rhea" id="RHEA-COMP:10622"/>
        <dbReference type="Rhea" id="RHEA-COMP:10623"/>
        <dbReference type="ChEBI" id="CHEBI:15377"/>
        <dbReference type="ChEBI" id="CHEBI:15378"/>
        <dbReference type="ChEBI" id="CHEBI:57618"/>
        <dbReference type="ChEBI" id="CHEBI:58210"/>
        <dbReference type="ChEBI" id="CHEBI:58483"/>
        <dbReference type="ChEBI" id="CHEBI:128753"/>
        <dbReference type="EC" id="1.17.7.3"/>
    </reaction>
</comment>
<dbReference type="eggNOG" id="COG0821">
    <property type="taxonomic scope" value="Bacteria"/>
</dbReference>
<dbReference type="UniPathway" id="UPA00056">
    <property type="reaction ID" value="UER00096"/>
</dbReference>
<feature type="binding site" evidence="7">
    <location>
        <position position="594"/>
    </location>
    <ligand>
        <name>[4Fe-4S] cluster</name>
        <dbReference type="ChEBI" id="CHEBI:49883"/>
    </ligand>
</feature>
<reference evidence="10 11" key="1">
    <citation type="submission" date="2008-06" db="EMBL/GenBank/DDBJ databases">
        <title>Complete sequence of Pelodictyon phaeoclathratiforme BU-1.</title>
        <authorList>
            <consortium name="US DOE Joint Genome Institute"/>
            <person name="Lucas S."/>
            <person name="Copeland A."/>
            <person name="Lapidus A."/>
            <person name="Glavina del Rio T."/>
            <person name="Dalin E."/>
            <person name="Tice H."/>
            <person name="Bruce D."/>
            <person name="Goodwin L."/>
            <person name="Pitluck S."/>
            <person name="Schmutz J."/>
            <person name="Larimer F."/>
            <person name="Land M."/>
            <person name="Hauser L."/>
            <person name="Kyrpides N."/>
            <person name="Mikhailova N."/>
            <person name="Liu Z."/>
            <person name="Li T."/>
            <person name="Zhao F."/>
            <person name="Overmann J."/>
            <person name="Bryant D.A."/>
            <person name="Richardson P."/>
        </authorList>
    </citation>
    <scope>NUCLEOTIDE SEQUENCE [LARGE SCALE GENOMIC DNA]</scope>
    <source>
        <strain evidence="11">DSM 5477 / BU-1</strain>
    </source>
</reference>
<dbReference type="Gene3D" id="3.30.413.10">
    <property type="entry name" value="Sulfite Reductase Hemoprotein, domain 1"/>
    <property type="match status" value="1"/>
</dbReference>
<comment type="similarity">
    <text evidence="7">Belongs to the IspG family.</text>
</comment>
<organism evidence="10 11">
    <name type="scientific">Pelodictyon phaeoclathratiforme (strain DSM 5477 / BU-1)</name>
    <dbReference type="NCBI Taxonomy" id="324925"/>
    <lineage>
        <taxon>Bacteria</taxon>
        <taxon>Pseudomonadati</taxon>
        <taxon>Chlorobiota</taxon>
        <taxon>Chlorobiia</taxon>
        <taxon>Chlorobiales</taxon>
        <taxon>Chlorobiaceae</taxon>
        <taxon>Chlorobium/Pelodictyon group</taxon>
        <taxon>Pelodictyon</taxon>
    </lineage>
</organism>
<evidence type="ECO:0000313" key="10">
    <source>
        <dbReference type="EMBL" id="ACF44846.1"/>
    </source>
</evidence>
<name>B4SGB0_PELPB</name>
<keyword evidence="11" id="KW-1185">Reference proteome</keyword>
<dbReference type="KEGG" id="pph:Ppha_2687"/>
<dbReference type="InterPro" id="IPR011005">
    <property type="entry name" value="Dihydropteroate_synth-like_sf"/>
</dbReference>
<evidence type="ECO:0000313" key="11">
    <source>
        <dbReference type="Proteomes" id="UP000002724"/>
    </source>
</evidence>
<evidence type="ECO:0000256" key="5">
    <source>
        <dbReference type="ARBA" id="ARBA00023014"/>
    </source>
</evidence>
<keyword evidence="4 7" id="KW-0408">Iron</keyword>
<keyword evidence="6 7" id="KW-0414">Isoprene biosynthesis</keyword>
<dbReference type="PIRSF" id="PIRSF037336">
    <property type="entry name" value="IspG_like"/>
    <property type="match status" value="1"/>
</dbReference>